<gene>
    <name evidence="11" type="ORF">GC096_00300</name>
</gene>
<dbReference type="Pfam" id="PF00072">
    <property type="entry name" value="Response_reg"/>
    <property type="match status" value="1"/>
</dbReference>
<dbReference type="InterPro" id="IPR051552">
    <property type="entry name" value="HptR"/>
</dbReference>
<proteinExistence type="predicted"/>
<evidence type="ECO:0000256" key="1">
    <source>
        <dbReference type="ARBA" id="ARBA00004496"/>
    </source>
</evidence>
<dbReference type="InterPro" id="IPR009057">
    <property type="entry name" value="Homeodomain-like_sf"/>
</dbReference>
<name>A0ABX1X275_9BACL</name>
<dbReference type="InterPro" id="IPR001789">
    <property type="entry name" value="Sig_transdc_resp-reg_receiver"/>
</dbReference>
<dbReference type="PROSITE" id="PS01124">
    <property type="entry name" value="HTH_ARAC_FAMILY_2"/>
    <property type="match status" value="1"/>
</dbReference>
<organism evidence="11 12">
    <name type="scientific">Paenibacillus plantarum</name>
    <dbReference type="NCBI Taxonomy" id="2654975"/>
    <lineage>
        <taxon>Bacteria</taxon>
        <taxon>Bacillati</taxon>
        <taxon>Bacillota</taxon>
        <taxon>Bacilli</taxon>
        <taxon>Bacillales</taxon>
        <taxon>Paenibacillaceae</taxon>
        <taxon>Paenibacillus</taxon>
    </lineage>
</organism>
<feature type="domain" description="HTH araC/xylS-type" evidence="9">
    <location>
        <begin position="400"/>
        <end position="498"/>
    </location>
</feature>
<dbReference type="RefSeq" id="WP_171628305.1">
    <property type="nucleotide sequence ID" value="NZ_WHNY01000004.1"/>
</dbReference>
<evidence type="ECO:0000259" key="9">
    <source>
        <dbReference type="PROSITE" id="PS01124"/>
    </source>
</evidence>
<evidence type="ECO:0000256" key="3">
    <source>
        <dbReference type="ARBA" id="ARBA00022553"/>
    </source>
</evidence>
<evidence type="ECO:0000259" key="10">
    <source>
        <dbReference type="PROSITE" id="PS50110"/>
    </source>
</evidence>
<dbReference type="Gene3D" id="1.10.10.60">
    <property type="entry name" value="Homeodomain-like"/>
    <property type="match status" value="2"/>
</dbReference>
<evidence type="ECO:0000256" key="6">
    <source>
        <dbReference type="ARBA" id="ARBA00023125"/>
    </source>
</evidence>
<dbReference type="SUPFAM" id="SSF46689">
    <property type="entry name" value="Homeodomain-like"/>
    <property type="match status" value="2"/>
</dbReference>
<evidence type="ECO:0000313" key="11">
    <source>
        <dbReference type="EMBL" id="NOU62485.1"/>
    </source>
</evidence>
<keyword evidence="5" id="KW-0805">Transcription regulation</keyword>
<comment type="caution">
    <text evidence="11">The sequence shown here is derived from an EMBL/GenBank/DDBJ whole genome shotgun (WGS) entry which is preliminary data.</text>
</comment>
<keyword evidence="7" id="KW-0804">Transcription</keyword>
<dbReference type="InterPro" id="IPR018060">
    <property type="entry name" value="HTH_AraC"/>
</dbReference>
<dbReference type="SMART" id="SM00342">
    <property type="entry name" value="HTH_ARAC"/>
    <property type="match status" value="1"/>
</dbReference>
<keyword evidence="6" id="KW-0238">DNA-binding</keyword>
<dbReference type="CDD" id="cd17536">
    <property type="entry name" value="REC_YesN-like"/>
    <property type="match status" value="1"/>
</dbReference>
<dbReference type="PANTHER" id="PTHR42713:SF3">
    <property type="entry name" value="TRANSCRIPTIONAL REGULATORY PROTEIN HPTR"/>
    <property type="match status" value="1"/>
</dbReference>
<evidence type="ECO:0000256" key="5">
    <source>
        <dbReference type="ARBA" id="ARBA00023015"/>
    </source>
</evidence>
<evidence type="ECO:0000256" key="2">
    <source>
        <dbReference type="ARBA" id="ARBA00022490"/>
    </source>
</evidence>
<keyword evidence="2" id="KW-0963">Cytoplasm</keyword>
<feature type="domain" description="Response regulatory" evidence="10">
    <location>
        <begin position="5"/>
        <end position="122"/>
    </location>
</feature>
<protein>
    <submittedName>
        <fullName evidence="11">Response regulator</fullName>
    </submittedName>
</protein>
<reference evidence="11 12" key="1">
    <citation type="submission" date="2019-10" db="EMBL/GenBank/DDBJ databases">
        <title>Description of Paenibacillus humi sp. nov.</title>
        <authorList>
            <person name="Carlier A."/>
            <person name="Qi S."/>
        </authorList>
    </citation>
    <scope>NUCLEOTIDE SEQUENCE [LARGE SCALE GENOMIC DNA]</scope>
    <source>
        <strain evidence="11 12">LMG 31461</strain>
    </source>
</reference>
<dbReference type="SUPFAM" id="SSF52172">
    <property type="entry name" value="CheY-like"/>
    <property type="match status" value="1"/>
</dbReference>
<dbReference type="Proteomes" id="UP000653578">
    <property type="component" value="Unassembled WGS sequence"/>
</dbReference>
<dbReference type="InterPro" id="IPR011006">
    <property type="entry name" value="CheY-like_superfamily"/>
</dbReference>
<feature type="modified residue" description="4-aspartylphosphate" evidence="8">
    <location>
        <position position="57"/>
    </location>
</feature>
<keyword evidence="4" id="KW-0902">Two-component regulatory system</keyword>
<dbReference type="Gene3D" id="3.40.50.2300">
    <property type="match status" value="1"/>
</dbReference>
<dbReference type="Pfam" id="PF12833">
    <property type="entry name" value="HTH_18"/>
    <property type="match status" value="1"/>
</dbReference>
<evidence type="ECO:0000256" key="8">
    <source>
        <dbReference type="PROSITE-ProRule" id="PRU00169"/>
    </source>
</evidence>
<sequence>MDKFTLMIVDDEKIIRDGLQNSIKWEALGYRLVAVASDGEEALELFREHKPQAVIMDIHMPIMSGLEVLEKFKSEHPDTEVILLSGFDEFAYAKKGIQEGAFDYIIKLNMFPELEDSLKKLHQALSHRLEEIRQYNQLLLLKNEYMFQQFIEGNAPTELSQAAKESYYCVASVWLPTPQSLSPVYFSRIALPLKLLIKQGNDYVHFIFYLEGEERSFFHQKLVESIRMVEAQLNDNAVTSYKIGISSLKPRVSEIPHIYKEAMKTIDYLRYGDPENAEGSLLFYEDWQGQDISIHFSRVSDMHWVNWVYSGDDVNLINWIKTVFAEACVNKQISLADMKYLCVQLAAQFEKMTKGHEIAFISLKEFDSLMELEVHMILFIKERCVTAHRRIQLQKSESITAVKEYVDEMYTTNLNLEDVARQFYFSPGYLSSKFKEYTGMTFSKYMMIKRIETACNLLVGTEMKIYEIANEVGYSDEKHFSKLFSQIKDTGPREYRKQNKINGGEIGIVK</sequence>
<dbReference type="PANTHER" id="PTHR42713">
    <property type="entry name" value="HISTIDINE KINASE-RELATED"/>
    <property type="match status" value="1"/>
</dbReference>
<keyword evidence="3 8" id="KW-0597">Phosphoprotein</keyword>
<dbReference type="EMBL" id="WHNY01000004">
    <property type="protein sequence ID" value="NOU62485.1"/>
    <property type="molecule type" value="Genomic_DNA"/>
</dbReference>
<comment type="subcellular location">
    <subcellularLocation>
        <location evidence="1">Cytoplasm</location>
    </subcellularLocation>
</comment>
<keyword evidence="12" id="KW-1185">Reference proteome</keyword>
<accession>A0ABX1X275</accession>
<evidence type="ECO:0000313" key="12">
    <source>
        <dbReference type="Proteomes" id="UP000653578"/>
    </source>
</evidence>
<dbReference type="SMART" id="SM00448">
    <property type="entry name" value="REC"/>
    <property type="match status" value="1"/>
</dbReference>
<evidence type="ECO:0000256" key="4">
    <source>
        <dbReference type="ARBA" id="ARBA00023012"/>
    </source>
</evidence>
<evidence type="ECO:0000256" key="7">
    <source>
        <dbReference type="ARBA" id="ARBA00023163"/>
    </source>
</evidence>
<dbReference type="PROSITE" id="PS50110">
    <property type="entry name" value="RESPONSE_REGULATORY"/>
    <property type="match status" value="1"/>
</dbReference>